<evidence type="ECO:0000313" key="3">
    <source>
        <dbReference type="Proteomes" id="UP000054007"/>
    </source>
</evidence>
<dbReference type="Proteomes" id="UP000054007">
    <property type="component" value="Unassembled WGS sequence"/>
</dbReference>
<keyword evidence="3" id="KW-1185">Reference proteome</keyword>
<sequence>MAFFKRVVLSLIIFALSLLSRLIAKRKSIQPKPNPKSKDSETVTAPQADLQSVELPAVYAPRKQLPGLYLEATNGGLLSCIVRASSETVEGRVRMQVGSKDVVPRTVKTLGRGLVALDLPSVEAGARVRVLPML</sequence>
<organism evidence="2 3">
    <name type="scientific">Cylindrobasidium torrendii FP15055 ss-10</name>
    <dbReference type="NCBI Taxonomy" id="1314674"/>
    <lineage>
        <taxon>Eukaryota</taxon>
        <taxon>Fungi</taxon>
        <taxon>Dikarya</taxon>
        <taxon>Basidiomycota</taxon>
        <taxon>Agaricomycotina</taxon>
        <taxon>Agaricomycetes</taxon>
        <taxon>Agaricomycetidae</taxon>
        <taxon>Agaricales</taxon>
        <taxon>Marasmiineae</taxon>
        <taxon>Physalacriaceae</taxon>
        <taxon>Cylindrobasidium</taxon>
    </lineage>
</organism>
<protein>
    <submittedName>
        <fullName evidence="2">Uncharacterized protein</fullName>
    </submittedName>
</protein>
<reference evidence="2 3" key="1">
    <citation type="journal article" date="2015" name="Fungal Genet. Biol.">
        <title>Evolution of novel wood decay mechanisms in Agaricales revealed by the genome sequences of Fistulina hepatica and Cylindrobasidium torrendii.</title>
        <authorList>
            <person name="Floudas D."/>
            <person name="Held B.W."/>
            <person name="Riley R."/>
            <person name="Nagy L.G."/>
            <person name="Koehler G."/>
            <person name="Ransdell A.S."/>
            <person name="Younus H."/>
            <person name="Chow J."/>
            <person name="Chiniquy J."/>
            <person name="Lipzen A."/>
            <person name="Tritt A."/>
            <person name="Sun H."/>
            <person name="Haridas S."/>
            <person name="LaButti K."/>
            <person name="Ohm R.A."/>
            <person name="Kues U."/>
            <person name="Blanchette R.A."/>
            <person name="Grigoriev I.V."/>
            <person name="Minto R.E."/>
            <person name="Hibbett D.S."/>
        </authorList>
    </citation>
    <scope>NUCLEOTIDE SEQUENCE [LARGE SCALE GENOMIC DNA]</scope>
    <source>
        <strain evidence="2 3">FP15055 ss-10</strain>
    </source>
</reference>
<evidence type="ECO:0000313" key="2">
    <source>
        <dbReference type="EMBL" id="KIY67581.1"/>
    </source>
</evidence>
<proteinExistence type="predicted"/>
<feature type="signal peptide" evidence="1">
    <location>
        <begin position="1"/>
        <end position="24"/>
    </location>
</feature>
<accession>A0A0D7BDD3</accession>
<evidence type="ECO:0000256" key="1">
    <source>
        <dbReference type="SAM" id="SignalP"/>
    </source>
</evidence>
<keyword evidence="1" id="KW-0732">Signal</keyword>
<dbReference type="AlphaFoldDB" id="A0A0D7BDD3"/>
<dbReference type="EMBL" id="KN880522">
    <property type="protein sequence ID" value="KIY67581.1"/>
    <property type="molecule type" value="Genomic_DNA"/>
</dbReference>
<name>A0A0D7BDD3_9AGAR</name>
<gene>
    <name evidence="2" type="ORF">CYLTODRAFT_422381</name>
</gene>
<feature type="chain" id="PRO_5002316961" evidence="1">
    <location>
        <begin position="25"/>
        <end position="134"/>
    </location>
</feature>